<name>A0ABU2H4S8_9ACTN</name>
<dbReference type="PANTHER" id="PTHR43563">
    <property type="entry name" value="AMINE OXIDASE"/>
    <property type="match status" value="1"/>
</dbReference>
<sequence>MQDTNSATEQVTTVVVGAGLSGLSAARRLLSSGIGSFLVVEGDVQVGGRALPLRGSPAGQPPGHMLVWADDSDVLHLADELDVAHSRFDPTDNGVDLRLDREGHVSTTDHNLPLATSWWTRLRSEYLYARLARLARDADPDSPWRSPDAGELDAHTVRGWLRHHSRDPELLRLLEESLTIEASMPADQISMLWLIAHLGPEPEIDPSYVRIDQAELCQRMAASLPAERVRTSWHVARITRTADGVEVSGPRGTVRCERVIIATAPSDAGQIDYRPRLPHSRGRLHRQWPAAELIRSELTYWRPFWRNFGWSGTVYCEDGLPALALDDSPDSGAFGRLVAFTHTFGEGDPMGVDLDVLDNPAQHEGLLLDNLRRVFGPLAAEPREIAHSRDYPGPYSRAYQAPTPPGLLTDLGPLLRRPVDRMHWAGTETGPYPENGTLDGAIASGIRAADEVTAQLDRN</sequence>
<dbReference type="Gene3D" id="3.50.50.60">
    <property type="entry name" value="FAD/NAD(P)-binding domain"/>
    <property type="match status" value="1"/>
</dbReference>
<dbReference type="PRINTS" id="PR00757">
    <property type="entry name" value="AMINEOXDASEF"/>
</dbReference>
<evidence type="ECO:0000256" key="1">
    <source>
        <dbReference type="ARBA" id="ARBA00001974"/>
    </source>
</evidence>
<dbReference type="InterPro" id="IPR036188">
    <property type="entry name" value="FAD/NAD-bd_sf"/>
</dbReference>
<comment type="similarity">
    <text evidence="2">Belongs to the flavin monoamine oxidase family.</text>
</comment>
<dbReference type="Gene3D" id="3.90.660.10">
    <property type="match status" value="1"/>
</dbReference>
<dbReference type="Gene3D" id="1.10.405.10">
    <property type="entry name" value="Guanine Nucleotide Dissociation Inhibitor, domain 1"/>
    <property type="match status" value="1"/>
</dbReference>
<dbReference type="SUPFAM" id="SSF54373">
    <property type="entry name" value="FAD-linked reductases, C-terminal domain"/>
    <property type="match status" value="1"/>
</dbReference>
<feature type="domain" description="Amine oxidase" evidence="4">
    <location>
        <begin position="20"/>
        <end position="452"/>
    </location>
</feature>
<reference evidence="6" key="1">
    <citation type="submission" date="2023-07" db="EMBL/GenBank/DDBJ databases">
        <title>Novel species in the genus Lipingzhangella isolated from Sambhar Salt Lake.</title>
        <authorList>
            <person name="Jiya N."/>
            <person name="Kajale S."/>
            <person name="Sharma A."/>
        </authorList>
    </citation>
    <scope>NUCLEOTIDE SEQUENCE [LARGE SCALE GENOMIC DNA]</scope>
    <source>
        <strain evidence="6">LS1_29</strain>
    </source>
</reference>
<dbReference type="PANTHER" id="PTHR43563:SF1">
    <property type="entry name" value="AMINE OXIDASE [FLAVIN-CONTAINING] B"/>
    <property type="match status" value="1"/>
</dbReference>
<evidence type="ECO:0000313" key="5">
    <source>
        <dbReference type="EMBL" id="MDS1270312.1"/>
    </source>
</evidence>
<dbReference type="SUPFAM" id="SSF51905">
    <property type="entry name" value="FAD/NAD(P)-binding domain"/>
    <property type="match status" value="1"/>
</dbReference>
<keyword evidence="6" id="KW-1185">Reference proteome</keyword>
<comment type="cofactor">
    <cofactor evidence="1">
        <name>FAD</name>
        <dbReference type="ChEBI" id="CHEBI:57692"/>
    </cofactor>
</comment>
<dbReference type="RefSeq" id="WP_310911834.1">
    <property type="nucleotide sequence ID" value="NZ_JAVLVT010000003.1"/>
</dbReference>
<dbReference type="EMBL" id="JAVLVT010000003">
    <property type="protein sequence ID" value="MDS1270312.1"/>
    <property type="molecule type" value="Genomic_DNA"/>
</dbReference>
<organism evidence="5 6">
    <name type="scientific">Lipingzhangella rawalii</name>
    <dbReference type="NCBI Taxonomy" id="2055835"/>
    <lineage>
        <taxon>Bacteria</taxon>
        <taxon>Bacillati</taxon>
        <taxon>Actinomycetota</taxon>
        <taxon>Actinomycetes</taxon>
        <taxon>Streptosporangiales</taxon>
        <taxon>Nocardiopsidaceae</taxon>
        <taxon>Lipingzhangella</taxon>
    </lineage>
</organism>
<evidence type="ECO:0000256" key="2">
    <source>
        <dbReference type="ARBA" id="ARBA00005995"/>
    </source>
</evidence>
<keyword evidence="3" id="KW-0560">Oxidoreductase</keyword>
<dbReference type="Proteomes" id="UP001250214">
    <property type="component" value="Unassembled WGS sequence"/>
</dbReference>
<dbReference type="InterPro" id="IPR002937">
    <property type="entry name" value="Amino_oxidase"/>
</dbReference>
<gene>
    <name evidence="5" type="ORF">RIF23_08395</name>
</gene>
<evidence type="ECO:0000256" key="3">
    <source>
        <dbReference type="ARBA" id="ARBA00023002"/>
    </source>
</evidence>
<comment type="caution">
    <text evidence="5">The sequence shown here is derived from an EMBL/GenBank/DDBJ whole genome shotgun (WGS) entry which is preliminary data.</text>
</comment>
<evidence type="ECO:0000313" key="6">
    <source>
        <dbReference type="Proteomes" id="UP001250214"/>
    </source>
</evidence>
<protein>
    <submittedName>
        <fullName evidence="5">FAD-dependent oxidoreductase</fullName>
    </submittedName>
</protein>
<dbReference type="InterPro" id="IPR001613">
    <property type="entry name" value="Flavin_amine_oxidase"/>
</dbReference>
<proteinExistence type="inferred from homology"/>
<accession>A0ABU2H4S8</accession>
<evidence type="ECO:0000259" key="4">
    <source>
        <dbReference type="Pfam" id="PF01593"/>
    </source>
</evidence>
<dbReference type="InterPro" id="IPR050703">
    <property type="entry name" value="Flavin_MAO"/>
</dbReference>
<dbReference type="Pfam" id="PF01593">
    <property type="entry name" value="Amino_oxidase"/>
    <property type="match status" value="1"/>
</dbReference>